<accession>A0A229UVH7</accession>
<proteinExistence type="predicted"/>
<dbReference type="AlphaFoldDB" id="A0A229UVH7"/>
<dbReference type="Pfam" id="PF14149">
    <property type="entry name" value="YhfH"/>
    <property type="match status" value="1"/>
</dbReference>
<dbReference type="InterPro" id="IPR025432">
    <property type="entry name" value="YhfH-like"/>
</dbReference>
<protein>
    <recommendedName>
        <fullName evidence="3">YhfH family protein</fullName>
    </recommendedName>
</protein>
<reference evidence="1 2" key="1">
    <citation type="submission" date="2017-07" db="EMBL/GenBank/DDBJ databases">
        <title>Genome sequencing and assembly of Paenibacillus rigui.</title>
        <authorList>
            <person name="Mayilraj S."/>
        </authorList>
    </citation>
    <scope>NUCLEOTIDE SEQUENCE [LARGE SCALE GENOMIC DNA]</scope>
    <source>
        <strain evidence="1 2">JCM 16352</strain>
    </source>
</reference>
<evidence type="ECO:0000313" key="1">
    <source>
        <dbReference type="EMBL" id="OXM86909.1"/>
    </source>
</evidence>
<dbReference type="OrthoDB" id="1122256at2"/>
<sequence length="70" mass="7854">MGVEPMNPFELYAAKRCCRCGTTLEEQSDCYKTTCDACEGKTFYPLSPLQPAGKPVRFMQGCDIIDDYCL</sequence>
<dbReference type="Proteomes" id="UP000215509">
    <property type="component" value="Unassembled WGS sequence"/>
</dbReference>
<keyword evidence="2" id="KW-1185">Reference proteome</keyword>
<name>A0A229UVH7_9BACL</name>
<gene>
    <name evidence="1" type="ORF">CF651_08675</name>
</gene>
<dbReference type="EMBL" id="NMQW01000012">
    <property type="protein sequence ID" value="OXM86909.1"/>
    <property type="molecule type" value="Genomic_DNA"/>
</dbReference>
<comment type="caution">
    <text evidence="1">The sequence shown here is derived from an EMBL/GenBank/DDBJ whole genome shotgun (WGS) entry which is preliminary data.</text>
</comment>
<evidence type="ECO:0008006" key="3">
    <source>
        <dbReference type="Google" id="ProtNLM"/>
    </source>
</evidence>
<evidence type="ECO:0000313" key="2">
    <source>
        <dbReference type="Proteomes" id="UP000215509"/>
    </source>
</evidence>
<dbReference type="RefSeq" id="WP_094014458.1">
    <property type="nucleotide sequence ID" value="NZ_NMQW01000012.1"/>
</dbReference>
<organism evidence="1 2">
    <name type="scientific">Paenibacillus rigui</name>
    <dbReference type="NCBI Taxonomy" id="554312"/>
    <lineage>
        <taxon>Bacteria</taxon>
        <taxon>Bacillati</taxon>
        <taxon>Bacillota</taxon>
        <taxon>Bacilli</taxon>
        <taxon>Bacillales</taxon>
        <taxon>Paenibacillaceae</taxon>
        <taxon>Paenibacillus</taxon>
    </lineage>
</organism>